<keyword evidence="2" id="KW-1185">Reference proteome</keyword>
<dbReference type="EMBL" id="AP026800">
    <property type="protein sequence ID" value="BDR54654.1"/>
    <property type="molecule type" value="Genomic_DNA"/>
</dbReference>
<name>A0ABM8BCP5_9BIFI</name>
<evidence type="ECO:0000313" key="2">
    <source>
        <dbReference type="Proteomes" id="UP001321748"/>
    </source>
</evidence>
<accession>A0ABM8BCP5</accession>
<dbReference type="Proteomes" id="UP001321748">
    <property type="component" value="Chromosome"/>
</dbReference>
<gene>
    <name evidence="1" type="ORF">KIMH_07650</name>
</gene>
<dbReference type="RefSeq" id="WP_317642175.1">
    <property type="nucleotide sequence ID" value="NZ_AP026800.1"/>
</dbReference>
<organism evidence="1 2">
    <name type="scientific">Bombiscardovia apis</name>
    <dbReference type="NCBI Taxonomy" id="2932182"/>
    <lineage>
        <taxon>Bacteria</taxon>
        <taxon>Bacillati</taxon>
        <taxon>Actinomycetota</taxon>
        <taxon>Actinomycetes</taxon>
        <taxon>Bifidobacteriales</taxon>
        <taxon>Bifidobacteriaceae</taxon>
        <taxon>Bombiscardovia</taxon>
    </lineage>
</organism>
<sequence>MKVTQEILETGLPRLSENGSLSTIGMCTGDESGPAVADLLQIYKHDYDIQLCILNKHELSQDSEWILAIAQTITLHSGKRISDICEQLYEKFLTTGSSALFMYAVTLRPKLPNSQHSFTDIVDFSDSQFSANNWWIE</sequence>
<evidence type="ECO:0000313" key="1">
    <source>
        <dbReference type="EMBL" id="BDR54654.1"/>
    </source>
</evidence>
<protein>
    <submittedName>
        <fullName evidence="1">Uncharacterized protein</fullName>
    </submittedName>
</protein>
<proteinExistence type="predicted"/>
<reference evidence="1 2" key="1">
    <citation type="journal article" date="2023" name="Microbiol. Spectr.">
        <title>Symbiosis of Carpenter Bees with Uncharacterized Lactic Acid Bacteria Showing NAD Auxotrophy.</title>
        <authorList>
            <person name="Kawasaki S."/>
            <person name="Ozawa K."/>
            <person name="Mori T."/>
            <person name="Yamamoto A."/>
            <person name="Ito M."/>
            <person name="Ohkuma M."/>
            <person name="Sakamoto M."/>
            <person name="Matsutani M."/>
        </authorList>
    </citation>
    <scope>NUCLEOTIDE SEQUENCE [LARGE SCALE GENOMIC DNA]</scope>
    <source>
        <strain evidence="1 2">KimH</strain>
    </source>
</reference>